<name>A0ABV9Y171_9PSEU</name>
<keyword evidence="3" id="KW-1185">Reference proteome</keyword>
<feature type="compositionally biased region" description="Basic and acidic residues" evidence="1">
    <location>
        <begin position="19"/>
        <end position="37"/>
    </location>
</feature>
<dbReference type="EMBL" id="JBHSJB010000018">
    <property type="protein sequence ID" value="MFC5056296.1"/>
    <property type="molecule type" value="Genomic_DNA"/>
</dbReference>
<feature type="region of interest" description="Disordered" evidence="1">
    <location>
        <begin position="1"/>
        <end position="57"/>
    </location>
</feature>
<proteinExistence type="predicted"/>
<comment type="caution">
    <text evidence="2">The sequence shown here is derived from an EMBL/GenBank/DDBJ whole genome shotgun (WGS) entry which is preliminary data.</text>
</comment>
<evidence type="ECO:0000256" key="1">
    <source>
        <dbReference type="SAM" id="MobiDB-lite"/>
    </source>
</evidence>
<evidence type="ECO:0008006" key="4">
    <source>
        <dbReference type="Google" id="ProtNLM"/>
    </source>
</evidence>
<accession>A0ABV9Y171</accession>
<gene>
    <name evidence="2" type="ORF">ACFPFM_21365</name>
</gene>
<protein>
    <recommendedName>
        <fullName evidence="4">Zinc-binding dehydrogenase</fullName>
    </recommendedName>
</protein>
<organism evidence="2 3">
    <name type="scientific">Saccharothrix xinjiangensis</name>
    <dbReference type="NCBI Taxonomy" id="204798"/>
    <lineage>
        <taxon>Bacteria</taxon>
        <taxon>Bacillati</taxon>
        <taxon>Actinomycetota</taxon>
        <taxon>Actinomycetes</taxon>
        <taxon>Pseudonocardiales</taxon>
        <taxon>Pseudonocardiaceae</taxon>
        <taxon>Saccharothrix</taxon>
    </lineage>
</organism>
<dbReference type="Proteomes" id="UP001595833">
    <property type="component" value="Unassembled WGS sequence"/>
</dbReference>
<sequence>MARAVGVTERGGPEVPAVVDREVREPRGGGDAADERAHRRARPRPARPAAGRRAGGEGLLASAGGLQLRVAGEYPPEEAAEAYRVMDAGGLRGRVVIRF</sequence>
<dbReference type="RefSeq" id="WP_344040656.1">
    <property type="nucleotide sequence ID" value="NZ_BAAAKE010000024.1"/>
</dbReference>
<evidence type="ECO:0000313" key="3">
    <source>
        <dbReference type="Proteomes" id="UP001595833"/>
    </source>
</evidence>
<reference evidence="3" key="1">
    <citation type="journal article" date="2019" name="Int. J. Syst. Evol. Microbiol.">
        <title>The Global Catalogue of Microorganisms (GCM) 10K type strain sequencing project: providing services to taxonomists for standard genome sequencing and annotation.</title>
        <authorList>
            <consortium name="The Broad Institute Genomics Platform"/>
            <consortium name="The Broad Institute Genome Sequencing Center for Infectious Disease"/>
            <person name="Wu L."/>
            <person name="Ma J."/>
        </authorList>
    </citation>
    <scope>NUCLEOTIDE SEQUENCE [LARGE SCALE GENOMIC DNA]</scope>
    <source>
        <strain evidence="3">KCTC 12848</strain>
    </source>
</reference>
<evidence type="ECO:0000313" key="2">
    <source>
        <dbReference type="EMBL" id="MFC5056296.1"/>
    </source>
</evidence>